<sequence length="323" mass="36098">WAEYYIEQDNNALKTVFVDPGYEFEYVSKLFKNRPDVLVTTGEGSDPEPPVTDTPFQATVDKIEDGKVYYSVTPQDNETYYHVGYALKSEIDEQGDEAVLANLLSHDLNRLMLVYDYSFSSLCILDYIRQGACSGDECYLDPDTPFEPGDYYLCVFGVKEGDGRCESTTGLTKVPFTIGGTLEFVSLTYTIEDGSLYGYNDSMIVTYDFRMSSACAYCKYAEGFSVGTFSSFTTTTLLEYFNNPTNQYDESTGMGWSKVNWGNPTAMSIYPNSVKGQSMEVLFLGYDTMDLPDKPSYATIEFPTTVPAGKAVTRTAKIRRGAF</sequence>
<gene>
    <name evidence="1" type="ORF">H9779_06665</name>
</gene>
<evidence type="ECO:0000313" key="2">
    <source>
        <dbReference type="Proteomes" id="UP000824259"/>
    </source>
</evidence>
<accession>A0A9D2RKB6</accession>
<dbReference type="AlphaFoldDB" id="A0A9D2RKB6"/>
<dbReference type="EMBL" id="DWYR01000019">
    <property type="protein sequence ID" value="HJA99259.1"/>
    <property type="molecule type" value="Genomic_DNA"/>
</dbReference>
<feature type="non-terminal residue" evidence="1">
    <location>
        <position position="1"/>
    </location>
</feature>
<reference evidence="1" key="1">
    <citation type="journal article" date="2021" name="PeerJ">
        <title>Extensive microbial diversity within the chicken gut microbiome revealed by metagenomics and culture.</title>
        <authorList>
            <person name="Gilroy R."/>
            <person name="Ravi A."/>
            <person name="Getino M."/>
            <person name="Pursley I."/>
            <person name="Horton D.L."/>
            <person name="Alikhan N.F."/>
            <person name="Baker D."/>
            <person name="Gharbi K."/>
            <person name="Hall N."/>
            <person name="Watson M."/>
            <person name="Adriaenssens E.M."/>
            <person name="Foster-Nyarko E."/>
            <person name="Jarju S."/>
            <person name="Secka A."/>
            <person name="Antonio M."/>
            <person name="Oren A."/>
            <person name="Chaudhuri R.R."/>
            <person name="La Ragione R."/>
            <person name="Hildebrand F."/>
            <person name="Pallen M.J."/>
        </authorList>
    </citation>
    <scope>NUCLEOTIDE SEQUENCE</scope>
    <source>
        <strain evidence="1">CHK169-11906</strain>
    </source>
</reference>
<evidence type="ECO:0000313" key="1">
    <source>
        <dbReference type="EMBL" id="HJA99259.1"/>
    </source>
</evidence>
<dbReference type="Proteomes" id="UP000824259">
    <property type="component" value="Unassembled WGS sequence"/>
</dbReference>
<reference evidence="1" key="2">
    <citation type="submission" date="2021-04" db="EMBL/GenBank/DDBJ databases">
        <authorList>
            <person name="Gilroy R."/>
        </authorList>
    </citation>
    <scope>NUCLEOTIDE SEQUENCE</scope>
    <source>
        <strain evidence="1">CHK169-11906</strain>
    </source>
</reference>
<proteinExistence type="predicted"/>
<organism evidence="1 2">
    <name type="scientific">Candidatus Alistipes avicola</name>
    <dbReference type="NCBI Taxonomy" id="2838432"/>
    <lineage>
        <taxon>Bacteria</taxon>
        <taxon>Pseudomonadati</taxon>
        <taxon>Bacteroidota</taxon>
        <taxon>Bacteroidia</taxon>
        <taxon>Bacteroidales</taxon>
        <taxon>Rikenellaceae</taxon>
        <taxon>Alistipes</taxon>
    </lineage>
</organism>
<comment type="caution">
    <text evidence="1">The sequence shown here is derived from an EMBL/GenBank/DDBJ whole genome shotgun (WGS) entry which is preliminary data.</text>
</comment>
<name>A0A9D2RKB6_9BACT</name>
<protein>
    <submittedName>
        <fullName evidence="1">Uncharacterized protein</fullName>
    </submittedName>
</protein>